<accession>A0A1F6AR28</accession>
<dbReference type="EMBL" id="MFJR01000007">
    <property type="protein sequence ID" value="OGG26943.1"/>
    <property type="molecule type" value="Genomic_DNA"/>
</dbReference>
<organism evidence="1 2">
    <name type="scientific">Candidatus Gottesmanbacteria bacterium RIFCSPLOWO2_01_FULL_39_12b</name>
    <dbReference type="NCBI Taxonomy" id="1798388"/>
    <lineage>
        <taxon>Bacteria</taxon>
        <taxon>Candidatus Gottesmaniibacteriota</taxon>
    </lineage>
</organism>
<proteinExistence type="predicted"/>
<sequence length="414" mass="48402">MKRNYTKQIFLIEDHHMAYFLWKKNNFNNQLLVHIDAHIDFHVNQLIDVDISHLNVGNFIYQSAKEKIVSELYWVIPGFKDTFFKNIYSIKKTLNHINSSLPQPKERANIVVDSGGISTKINNIKLKICTLDALPNFANPVLLDIDIDYFINKALYESNNISNIGHKKQWISIKKFKNIILSKVQYPKFITISYSVNGGWTPVEFRSLADKIYTIFSGTNERIRYSLLADKCFREYKKNLKLKKYSLASKFLTYAGTLNPVYTSLDVNYGILLLKSGNYRLAEKEFKRMNSILPNTSLTSFWLGVTNLLQNKLNKSNYFFNQVMNDSSLFSDSLLYQIYISIRTNDLKKGEKLLIKYSILAKNNRNILYYYFSGIIHTKFSRNRKSLEEFNRFLSYKKSFSCPIGMEIIEQFSI</sequence>
<dbReference type="AlphaFoldDB" id="A0A1F6AR28"/>
<evidence type="ECO:0000313" key="1">
    <source>
        <dbReference type="EMBL" id="OGG26943.1"/>
    </source>
</evidence>
<dbReference type="SUPFAM" id="SSF48452">
    <property type="entry name" value="TPR-like"/>
    <property type="match status" value="1"/>
</dbReference>
<dbReference type="Proteomes" id="UP000176609">
    <property type="component" value="Unassembled WGS sequence"/>
</dbReference>
<dbReference type="InterPro" id="IPR011990">
    <property type="entry name" value="TPR-like_helical_dom_sf"/>
</dbReference>
<dbReference type="Gene3D" id="1.25.40.10">
    <property type="entry name" value="Tetratricopeptide repeat domain"/>
    <property type="match status" value="1"/>
</dbReference>
<comment type="caution">
    <text evidence="1">The sequence shown here is derived from an EMBL/GenBank/DDBJ whole genome shotgun (WGS) entry which is preliminary data.</text>
</comment>
<evidence type="ECO:0000313" key="2">
    <source>
        <dbReference type="Proteomes" id="UP000176609"/>
    </source>
</evidence>
<gene>
    <name evidence="1" type="ORF">A2960_02240</name>
</gene>
<protein>
    <submittedName>
        <fullName evidence="1">Uncharacterized protein</fullName>
    </submittedName>
</protein>
<reference evidence="1 2" key="1">
    <citation type="journal article" date="2016" name="Nat. Commun.">
        <title>Thousands of microbial genomes shed light on interconnected biogeochemical processes in an aquifer system.</title>
        <authorList>
            <person name="Anantharaman K."/>
            <person name="Brown C.T."/>
            <person name="Hug L.A."/>
            <person name="Sharon I."/>
            <person name="Castelle C.J."/>
            <person name="Probst A.J."/>
            <person name="Thomas B.C."/>
            <person name="Singh A."/>
            <person name="Wilkins M.J."/>
            <person name="Karaoz U."/>
            <person name="Brodie E.L."/>
            <person name="Williams K.H."/>
            <person name="Hubbard S.S."/>
            <person name="Banfield J.F."/>
        </authorList>
    </citation>
    <scope>NUCLEOTIDE SEQUENCE [LARGE SCALE GENOMIC DNA]</scope>
</reference>
<name>A0A1F6AR28_9BACT</name>